<evidence type="ECO:0000313" key="10">
    <source>
        <dbReference type="Proteomes" id="UP001600941"/>
    </source>
</evidence>
<accession>A0ABQ0BYM6</accession>
<dbReference type="NCBIfam" id="TIGR01753">
    <property type="entry name" value="flav_short"/>
    <property type="match status" value="1"/>
</dbReference>
<evidence type="ECO:0000256" key="7">
    <source>
        <dbReference type="RuleBase" id="RU367037"/>
    </source>
</evidence>
<dbReference type="InterPro" id="IPR010087">
    <property type="entry name" value="Flav_short"/>
</dbReference>
<evidence type="ECO:0000259" key="8">
    <source>
        <dbReference type="PROSITE" id="PS50902"/>
    </source>
</evidence>
<comment type="caution">
    <text evidence="9">The sequence shown here is derived from an EMBL/GenBank/DDBJ whole genome shotgun (WGS) entry which is preliminary data.</text>
</comment>
<dbReference type="Pfam" id="PF00258">
    <property type="entry name" value="Flavodoxin_1"/>
    <property type="match status" value="1"/>
</dbReference>
<name>A0ABQ0BYM6_9FIRM</name>
<dbReference type="PROSITE" id="PS50902">
    <property type="entry name" value="FLAVODOXIN_LIKE"/>
    <property type="match status" value="1"/>
</dbReference>
<comment type="cofactor">
    <cofactor evidence="1 7">
        <name>FMN</name>
        <dbReference type="ChEBI" id="CHEBI:58210"/>
    </cofactor>
</comment>
<keyword evidence="10" id="KW-1185">Reference proteome</keyword>
<organism evidence="9 10">
    <name type="scientific">Blautia parvula</name>
    <dbReference type="NCBI Taxonomy" id="2877527"/>
    <lineage>
        <taxon>Bacteria</taxon>
        <taxon>Bacillati</taxon>
        <taxon>Bacillota</taxon>
        <taxon>Clostridia</taxon>
        <taxon>Lachnospirales</taxon>
        <taxon>Lachnospiraceae</taxon>
        <taxon>Blautia</taxon>
    </lineage>
</organism>
<keyword evidence="5 7" id="KW-0288">FMN</keyword>
<dbReference type="Gene3D" id="3.40.50.360">
    <property type="match status" value="1"/>
</dbReference>
<protein>
    <recommendedName>
        <fullName evidence="7">Flavodoxin</fullName>
    </recommendedName>
</protein>
<sequence length="141" mass="15498">MSKIAVVYWSGTGNTEMMAEAVTEGAKEAGAEAFSFTPETFSAEKMDEFDAVAFGCPSMGDEELEDTEFEPLFTDCEPKLKGRKIALFGSYGWGDGEWMRTWEEKCRKDGAELVCDSVICSEEPGDDEKEACRKLGKSLAS</sequence>
<dbReference type="SUPFAM" id="SSF52218">
    <property type="entry name" value="Flavoproteins"/>
    <property type="match status" value="1"/>
</dbReference>
<evidence type="ECO:0000256" key="5">
    <source>
        <dbReference type="ARBA" id="ARBA00022643"/>
    </source>
</evidence>
<comment type="function">
    <text evidence="7">Low-potential electron donor to a number of redox enzymes.</text>
</comment>
<dbReference type="InterPro" id="IPR029039">
    <property type="entry name" value="Flavoprotein-like_sf"/>
</dbReference>
<dbReference type="EMBL" id="BAABZQ010000001">
    <property type="protein sequence ID" value="GAA6501646.1"/>
    <property type="molecule type" value="Genomic_DNA"/>
</dbReference>
<feature type="domain" description="Flavodoxin-like" evidence="8">
    <location>
        <begin position="4"/>
        <end position="140"/>
    </location>
</feature>
<keyword evidence="3 7" id="KW-0813">Transport</keyword>
<proteinExistence type="inferred from homology"/>
<keyword evidence="6 7" id="KW-0249">Electron transport</keyword>
<evidence type="ECO:0000256" key="1">
    <source>
        <dbReference type="ARBA" id="ARBA00001917"/>
    </source>
</evidence>
<reference evidence="9 10" key="1">
    <citation type="submission" date="2024-04" db="EMBL/GenBank/DDBJ databases">
        <title>Defined microbial consortia suppress multidrug-resistant proinflammatory Enterobacteriaceae via ecological control.</title>
        <authorList>
            <person name="Furuichi M."/>
            <person name="Kawaguchi T."/>
            <person name="Pust M."/>
            <person name="Yasuma K."/>
            <person name="Plichta D."/>
            <person name="Hasegawa N."/>
            <person name="Ohya T."/>
            <person name="Bhattarai S."/>
            <person name="Sasajima S."/>
            <person name="Aoto Y."/>
            <person name="Tuganbaev T."/>
            <person name="Yaginuma M."/>
            <person name="Ueda M."/>
            <person name="Okahashi N."/>
            <person name="Amafuji K."/>
            <person name="Kiridooshi Y."/>
            <person name="Sugita K."/>
            <person name="Strazar M."/>
            <person name="Skelly A."/>
            <person name="Suda W."/>
            <person name="Hattori M."/>
            <person name="Nakamoto N."/>
            <person name="Caballero S."/>
            <person name="Norman J."/>
            <person name="Olle B."/>
            <person name="Tanoue T."/>
            <person name="Arita M."/>
            <person name="Bucci V."/>
            <person name="Atarashi K."/>
            <person name="Xavier R."/>
            <person name="Honda K."/>
        </authorList>
    </citation>
    <scope>NUCLEOTIDE SEQUENCE [LARGE SCALE GENOMIC DNA]</scope>
    <source>
        <strain evidence="10">k34-0107-D12</strain>
    </source>
</reference>
<gene>
    <name evidence="9" type="ORF">K340107D12_44620</name>
</gene>
<comment type="similarity">
    <text evidence="2 7">Belongs to the flavodoxin family.</text>
</comment>
<dbReference type="RefSeq" id="WP_033142569.1">
    <property type="nucleotide sequence ID" value="NZ_BAABZQ010000001.1"/>
</dbReference>
<dbReference type="Proteomes" id="UP001600941">
    <property type="component" value="Unassembled WGS sequence"/>
</dbReference>
<keyword evidence="4 7" id="KW-0285">Flavoprotein</keyword>
<evidence type="ECO:0000313" key="9">
    <source>
        <dbReference type="EMBL" id="GAA6501646.1"/>
    </source>
</evidence>
<dbReference type="PANTHER" id="PTHR43717">
    <property type="entry name" value="ANAEROBIC NITRIC OXIDE REDUCTASE FLAVORUBREDOXIN"/>
    <property type="match status" value="1"/>
</dbReference>
<dbReference type="PANTHER" id="PTHR43717:SF1">
    <property type="entry name" value="ANAEROBIC NITRIC OXIDE REDUCTASE FLAVORUBREDOXIN"/>
    <property type="match status" value="1"/>
</dbReference>
<evidence type="ECO:0000256" key="3">
    <source>
        <dbReference type="ARBA" id="ARBA00022448"/>
    </source>
</evidence>
<dbReference type="PROSITE" id="PS00201">
    <property type="entry name" value="FLAVODOXIN"/>
    <property type="match status" value="1"/>
</dbReference>
<evidence type="ECO:0000256" key="4">
    <source>
        <dbReference type="ARBA" id="ARBA00022630"/>
    </source>
</evidence>
<evidence type="ECO:0000256" key="6">
    <source>
        <dbReference type="ARBA" id="ARBA00022982"/>
    </source>
</evidence>
<dbReference type="InterPro" id="IPR001226">
    <property type="entry name" value="Flavodoxin_CS"/>
</dbReference>
<evidence type="ECO:0000256" key="2">
    <source>
        <dbReference type="ARBA" id="ARBA00005267"/>
    </source>
</evidence>
<dbReference type="InterPro" id="IPR008254">
    <property type="entry name" value="Flavodoxin/NO_synth"/>
</dbReference>